<proteinExistence type="predicted"/>
<protein>
    <submittedName>
        <fullName evidence="2">CTB family bacteriocin</fullName>
    </submittedName>
</protein>
<dbReference type="EMBL" id="JANQDH010000006">
    <property type="protein sequence ID" value="MDH6058958.1"/>
    <property type="molecule type" value="Genomic_DNA"/>
</dbReference>
<keyword evidence="3" id="KW-1185">Reference proteome</keyword>
<dbReference type="Proteomes" id="UP001159387">
    <property type="component" value="Unassembled WGS sequence"/>
</dbReference>
<name>A0AA43GNE7_9CYAN</name>
<gene>
    <name evidence="2" type="ORF">NWP17_00605</name>
</gene>
<evidence type="ECO:0000313" key="3">
    <source>
        <dbReference type="Proteomes" id="UP001159387"/>
    </source>
</evidence>
<organism evidence="2 3">
    <name type="scientific">Chrysosporum bergii ANA360D</name>
    <dbReference type="NCBI Taxonomy" id="617107"/>
    <lineage>
        <taxon>Bacteria</taxon>
        <taxon>Bacillati</taxon>
        <taxon>Cyanobacteriota</taxon>
        <taxon>Cyanophyceae</taxon>
        <taxon>Nostocales</taxon>
        <taxon>Nodulariaceae</taxon>
        <taxon>Chrysosporum</taxon>
    </lineage>
</organism>
<dbReference type="RefSeq" id="WP_280652978.1">
    <property type="nucleotide sequence ID" value="NZ_JANQDH010000006.1"/>
</dbReference>
<dbReference type="NCBIfam" id="NF038167">
    <property type="entry name" value="cyan_ocin_like"/>
    <property type="match status" value="1"/>
</dbReference>
<feature type="region of interest" description="Disordered" evidence="1">
    <location>
        <begin position="39"/>
        <end position="81"/>
    </location>
</feature>
<evidence type="ECO:0000313" key="2">
    <source>
        <dbReference type="EMBL" id="MDH6058958.1"/>
    </source>
</evidence>
<accession>A0AA43GNE7</accession>
<comment type="caution">
    <text evidence="2">The sequence shown here is derived from an EMBL/GenBank/DDBJ whole genome shotgun (WGS) entry which is preliminary data.</text>
</comment>
<evidence type="ECO:0000256" key="1">
    <source>
        <dbReference type="SAM" id="MobiDB-lite"/>
    </source>
</evidence>
<reference evidence="2 3" key="1">
    <citation type="journal article" date="2023" name="J. Phycol.">
        <title>Chrysosporum ovalisporum is synonymous with the true-branching cyanobacterium Umezakia natans (Nostocales/Aphanizomenonaceae).</title>
        <authorList>
            <person name="McGregor G.B."/>
            <person name="Sendall B.C."/>
            <person name="Niiyama Y."/>
            <person name="Tuji A."/>
            <person name="Willis A."/>
        </authorList>
    </citation>
    <scope>NUCLEOTIDE SEQUENCE [LARGE SCALE GENOMIC DNA]</scope>
    <source>
        <strain evidence="2 3">ANA360D</strain>
    </source>
</reference>
<sequence>MSHEIITSDCLVELPPLQQELLLGGVNYQLKENNFTQDLAKTTKTNNTSPQGNSSQSNTQLADVSSHATSFTSSQPIKVPV</sequence>
<dbReference type="InterPro" id="IPR049891">
    <property type="entry name" value="CTB"/>
</dbReference>
<dbReference type="AlphaFoldDB" id="A0AA43GNE7"/>